<dbReference type="InterPro" id="IPR036250">
    <property type="entry name" value="AcylCo_DH-like_C"/>
</dbReference>
<dbReference type="InterPro" id="IPR037069">
    <property type="entry name" value="AcylCoA_DH/ox_N_sf"/>
</dbReference>
<sequence length="358" mass="36805">MTDLLYTGIEDDLRASVRDVLGDKAPWTSVLAGTEKDDPYDAALWRAIAAGLGCAGLPVPEDLGGAGATWRETAVVMEELGRFAAPVPFLTSAVVATAALMAAGERDLLARLAAGERVAVLAVPFSAAPGDEAAAAVQEDGGALTGEVTSVADGTAADVLLVPAAGGLYAVDAADARRTAVTSLDMTRRLADVAFSAAPARRVADGTGAVRAALMTGAAMLASEQLGLAERCLDDTVAYVKTRYQFGRPIGSYQGLKHRLADLWTSITQARAVARHAASCVAAGDADTPIAVAVAQAHCSETALKAAEECVQMHGGIGFTWEHPAHLYLKRAKADAIALGTPDRHRAALASLVDLPPA</sequence>
<name>A0A5C4J3Q4_9ACTN</name>
<dbReference type="GO" id="GO:0003995">
    <property type="term" value="F:acyl-CoA dehydrogenase activity"/>
    <property type="evidence" value="ECO:0007669"/>
    <property type="project" value="TreeGrafter"/>
</dbReference>
<feature type="domain" description="Acyl-CoA dehydrogenase/oxidase C-terminal" evidence="6">
    <location>
        <begin position="205"/>
        <end position="350"/>
    </location>
</feature>
<comment type="cofactor">
    <cofactor evidence="1">
        <name>FAD</name>
        <dbReference type="ChEBI" id="CHEBI:57692"/>
    </cofactor>
</comment>
<dbReference type="OrthoDB" id="4607453at2"/>
<gene>
    <name evidence="8" type="ORF">ETD83_30710</name>
</gene>
<dbReference type="SUPFAM" id="SSF56645">
    <property type="entry name" value="Acyl-CoA dehydrogenase NM domain-like"/>
    <property type="match status" value="1"/>
</dbReference>
<dbReference type="AlphaFoldDB" id="A0A5C4J3Q4"/>
<dbReference type="PANTHER" id="PTHR43884">
    <property type="entry name" value="ACYL-COA DEHYDROGENASE"/>
    <property type="match status" value="1"/>
</dbReference>
<dbReference type="InterPro" id="IPR013786">
    <property type="entry name" value="AcylCoA_DH/ox_N"/>
</dbReference>
<comment type="caution">
    <text evidence="8">The sequence shown here is derived from an EMBL/GenBank/DDBJ whole genome shotgun (WGS) entry which is preliminary data.</text>
</comment>
<dbReference type="RefSeq" id="WP_138648708.1">
    <property type="nucleotide sequence ID" value="NZ_VCKW01000208.1"/>
</dbReference>
<dbReference type="InterPro" id="IPR009075">
    <property type="entry name" value="AcylCo_DH/oxidase_C"/>
</dbReference>
<dbReference type="PANTHER" id="PTHR43884:SF20">
    <property type="entry name" value="ACYL-COA DEHYDROGENASE FADE28"/>
    <property type="match status" value="1"/>
</dbReference>
<evidence type="ECO:0000259" key="6">
    <source>
        <dbReference type="Pfam" id="PF00441"/>
    </source>
</evidence>
<evidence type="ECO:0000259" key="7">
    <source>
        <dbReference type="Pfam" id="PF02771"/>
    </source>
</evidence>
<evidence type="ECO:0000256" key="2">
    <source>
        <dbReference type="ARBA" id="ARBA00009347"/>
    </source>
</evidence>
<feature type="domain" description="Acyl-CoA dehydrogenase/oxidase N-terminal" evidence="7">
    <location>
        <begin position="11"/>
        <end position="107"/>
    </location>
</feature>
<keyword evidence="5" id="KW-0560">Oxidoreductase</keyword>
<evidence type="ECO:0000256" key="1">
    <source>
        <dbReference type="ARBA" id="ARBA00001974"/>
    </source>
</evidence>
<dbReference type="InterPro" id="IPR009100">
    <property type="entry name" value="AcylCoA_DH/oxidase_NM_dom_sf"/>
</dbReference>
<evidence type="ECO:0000313" key="8">
    <source>
        <dbReference type="EMBL" id="TMQ91468.1"/>
    </source>
</evidence>
<dbReference type="Gene3D" id="1.10.540.10">
    <property type="entry name" value="Acyl-CoA dehydrogenase/oxidase, N-terminal domain"/>
    <property type="match status" value="1"/>
</dbReference>
<dbReference type="EMBL" id="VCKW01000208">
    <property type="protein sequence ID" value="TMQ91468.1"/>
    <property type="molecule type" value="Genomic_DNA"/>
</dbReference>
<dbReference type="Pfam" id="PF00441">
    <property type="entry name" value="Acyl-CoA_dh_1"/>
    <property type="match status" value="1"/>
</dbReference>
<dbReference type="GO" id="GO:0050660">
    <property type="term" value="F:flavin adenine dinucleotide binding"/>
    <property type="evidence" value="ECO:0007669"/>
    <property type="project" value="InterPro"/>
</dbReference>
<comment type="similarity">
    <text evidence="2">Belongs to the acyl-CoA dehydrogenase family.</text>
</comment>
<dbReference type="SUPFAM" id="SSF47203">
    <property type="entry name" value="Acyl-CoA dehydrogenase C-terminal domain-like"/>
    <property type="match status" value="1"/>
</dbReference>
<dbReference type="Gene3D" id="1.20.140.10">
    <property type="entry name" value="Butyryl-CoA Dehydrogenase, subunit A, domain 3"/>
    <property type="match status" value="1"/>
</dbReference>
<proteinExistence type="inferred from homology"/>
<keyword evidence="3" id="KW-0285">Flavoprotein</keyword>
<organism evidence="8 9">
    <name type="scientific">Actinomadura soli</name>
    <dbReference type="NCBI Taxonomy" id="2508997"/>
    <lineage>
        <taxon>Bacteria</taxon>
        <taxon>Bacillati</taxon>
        <taxon>Actinomycetota</taxon>
        <taxon>Actinomycetes</taxon>
        <taxon>Streptosporangiales</taxon>
        <taxon>Thermomonosporaceae</taxon>
        <taxon>Actinomadura</taxon>
    </lineage>
</organism>
<evidence type="ECO:0000256" key="3">
    <source>
        <dbReference type="ARBA" id="ARBA00022630"/>
    </source>
</evidence>
<dbReference type="Pfam" id="PF02771">
    <property type="entry name" value="Acyl-CoA_dh_N"/>
    <property type="match status" value="1"/>
</dbReference>
<reference evidence="8 9" key="1">
    <citation type="submission" date="2019-05" db="EMBL/GenBank/DDBJ databases">
        <title>Draft genome sequence of Actinomadura sp. 14C53.</title>
        <authorList>
            <person name="Saricaoglu S."/>
            <person name="Isik K."/>
        </authorList>
    </citation>
    <scope>NUCLEOTIDE SEQUENCE [LARGE SCALE GENOMIC DNA]</scope>
    <source>
        <strain evidence="8 9">14C53</strain>
    </source>
</reference>
<evidence type="ECO:0000256" key="4">
    <source>
        <dbReference type="ARBA" id="ARBA00022827"/>
    </source>
</evidence>
<evidence type="ECO:0000313" key="9">
    <source>
        <dbReference type="Proteomes" id="UP000309174"/>
    </source>
</evidence>
<evidence type="ECO:0000256" key="5">
    <source>
        <dbReference type="ARBA" id="ARBA00023002"/>
    </source>
</evidence>
<keyword evidence="9" id="KW-1185">Reference proteome</keyword>
<protein>
    <submittedName>
        <fullName evidence="8">Acyl-CoA dehydrogenase</fullName>
    </submittedName>
</protein>
<keyword evidence="4" id="KW-0274">FAD</keyword>
<accession>A0A5C4J3Q4</accession>
<dbReference type="Proteomes" id="UP000309174">
    <property type="component" value="Unassembled WGS sequence"/>
</dbReference>